<protein>
    <submittedName>
        <fullName evidence="2">Uncharacterized protein</fullName>
    </submittedName>
</protein>
<name>A0A0D9WCG4_9ORYZ</name>
<dbReference type="PANTHER" id="PTHR34451:SF7">
    <property type="entry name" value="PHD FINGER FAMILY PROTEIN"/>
    <property type="match status" value="1"/>
</dbReference>
<dbReference type="PANTHER" id="PTHR34451">
    <property type="entry name" value="PHD FINGER FAMILY PROTEIN"/>
    <property type="match status" value="1"/>
</dbReference>
<dbReference type="AlphaFoldDB" id="A0A0D9WCG4"/>
<dbReference type="EnsemblPlants" id="LPERR05G02230.1">
    <property type="protein sequence ID" value="LPERR05G02230.1"/>
    <property type="gene ID" value="LPERR05G02230"/>
</dbReference>
<evidence type="ECO:0000313" key="2">
    <source>
        <dbReference type="EnsemblPlants" id="LPERR05G02230.1"/>
    </source>
</evidence>
<dbReference type="Proteomes" id="UP000032180">
    <property type="component" value="Chromosome 5"/>
</dbReference>
<proteinExistence type="predicted"/>
<keyword evidence="3" id="KW-1185">Reference proteome</keyword>
<evidence type="ECO:0000256" key="1">
    <source>
        <dbReference type="SAM" id="MobiDB-lite"/>
    </source>
</evidence>
<dbReference type="STRING" id="77586.A0A0D9WCG4"/>
<dbReference type="Gramene" id="LPERR05G02230.1">
    <property type="protein sequence ID" value="LPERR05G02230.1"/>
    <property type="gene ID" value="LPERR05G02230"/>
</dbReference>
<feature type="region of interest" description="Disordered" evidence="1">
    <location>
        <begin position="176"/>
        <end position="198"/>
    </location>
</feature>
<reference evidence="2 3" key="1">
    <citation type="submission" date="2012-08" db="EMBL/GenBank/DDBJ databases">
        <title>Oryza genome evolution.</title>
        <authorList>
            <person name="Wing R.A."/>
        </authorList>
    </citation>
    <scope>NUCLEOTIDE SEQUENCE</scope>
</reference>
<feature type="region of interest" description="Disordered" evidence="1">
    <location>
        <begin position="243"/>
        <end position="267"/>
    </location>
</feature>
<dbReference type="HOGENOM" id="CLU_064835_0_0_1"/>
<dbReference type="eggNOG" id="ENOG502S2BS">
    <property type="taxonomic scope" value="Eukaryota"/>
</dbReference>
<reference evidence="2" key="3">
    <citation type="submission" date="2015-04" db="UniProtKB">
        <authorList>
            <consortium name="EnsemblPlants"/>
        </authorList>
    </citation>
    <scope>IDENTIFICATION</scope>
</reference>
<accession>A0A0D9WCG4</accession>
<organism evidence="2 3">
    <name type="scientific">Leersia perrieri</name>
    <dbReference type="NCBI Taxonomy" id="77586"/>
    <lineage>
        <taxon>Eukaryota</taxon>
        <taxon>Viridiplantae</taxon>
        <taxon>Streptophyta</taxon>
        <taxon>Embryophyta</taxon>
        <taxon>Tracheophyta</taxon>
        <taxon>Spermatophyta</taxon>
        <taxon>Magnoliopsida</taxon>
        <taxon>Liliopsida</taxon>
        <taxon>Poales</taxon>
        <taxon>Poaceae</taxon>
        <taxon>BOP clade</taxon>
        <taxon>Oryzoideae</taxon>
        <taxon>Oryzeae</taxon>
        <taxon>Oryzinae</taxon>
        <taxon>Leersia</taxon>
    </lineage>
</organism>
<reference evidence="3" key="2">
    <citation type="submission" date="2013-12" db="EMBL/GenBank/DDBJ databases">
        <authorList>
            <person name="Yu Y."/>
            <person name="Lee S."/>
            <person name="de Baynast K."/>
            <person name="Wissotski M."/>
            <person name="Liu L."/>
            <person name="Talag J."/>
            <person name="Goicoechea J."/>
            <person name="Angelova A."/>
            <person name="Jetty R."/>
            <person name="Kudrna D."/>
            <person name="Golser W."/>
            <person name="Rivera L."/>
            <person name="Zhang J."/>
            <person name="Wing R."/>
        </authorList>
    </citation>
    <scope>NUCLEOTIDE SEQUENCE</scope>
</reference>
<sequence>MLPAAGVVPRGCGGDRCAFGRDAWPLHNVRHQGIFCRLCSSCVLLYHPSSFCSSCLLLLPQIPQSSAAAAGVDQVVAAPGPVSACSSCGLFVAHHSCVSDPLSFLCPTCAAAAHGTVFSYLPPGGGGGGARRVTLDERGARVLLVAARLSHESISRAAAAAREEAERRVRDAVVARRQAKEMKKKAPKSGGGEAGKDRDRLLKLNAMKKPALAFAAAAAAAASSMPLSMPSPMEEDSKPVVVTEEMQDSGDGSLSYERGPLFGTLQS</sequence>
<evidence type="ECO:0000313" key="3">
    <source>
        <dbReference type="Proteomes" id="UP000032180"/>
    </source>
</evidence>